<evidence type="ECO:0000256" key="9">
    <source>
        <dbReference type="ARBA" id="ARBA00043044"/>
    </source>
</evidence>
<keyword evidence="4 12" id="KW-0863">Zinc-finger</keyword>
<protein>
    <recommendedName>
        <fullName evidence="8">E3 ubiquitin-protein ligase MARCHF5</fullName>
    </recommendedName>
    <alternativeName>
        <fullName evidence="10">Membrane-associated RING finger protein 5</fullName>
    </alternativeName>
    <alternativeName>
        <fullName evidence="9">Membrane-associated RING-CH protein V</fullName>
    </alternativeName>
    <alternativeName>
        <fullName evidence="11">RING-type E3 ubiquitin transferase MARCHF5</fullName>
    </alternativeName>
</protein>
<evidence type="ECO:0000256" key="13">
    <source>
        <dbReference type="SAM" id="MobiDB-lite"/>
    </source>
</evidence>
<evidence type="ECO:0000256" key="14">
    <source>
        <dbReference type="SAM" id="Phobius"/>
    </source>
</evidence>
<evidence type="ECO:0000256" key="4">
    <source>
        <dbReference type="ARBA" id="ARBA00022771"/>
    </source>
</evidence>
<keyword evidence="7 14" id="KW-0472">Membrane</keyword>
<dbReference type="AlphaFoldDB" id="A0A8I6SE62"/>
<dbReference type="Proteomes" id="UP000494040">
    <property type="component" value="Unassembled WGS sequence"/>
</dbReference>
<organism evidence="17 18">
    <name type="scientific">Cimex lectularius</name>
    <name type="common">Bed bug</name>
    <name type="synonym">Acanthia lectularia</name>
    <dbReference type="NCBI Taxonomy" id="79782"/>
    <lineage>
        <taxon>Eukaryota</taxon>
        <taxon>Metazoa</taxon>
        <taxon>Ecdysozoa</taxon>
        <taxon>Arthropoda</taxon>
        <taxon>Hexapoda</taxon>
        <taxon>Insecta</taxon>
        <taxon>Pterygota</taxon>
        <taxon>Neoptera</taxon>
        <taxon>Paraneoptera</taxon>
        <taxon>Hemiptera</taxon>
        <taxon>Heteroptera</taxon>
        <taxon>Panheteroptera</taxon>
        <taxon>Cimicomorpha</taxon>
        <taxon>Cimicidae</taxon>
        <taxon>Cimex</taxon>
    </lineage>
</organism>
<dbReference type="Gene3D" id="3.30.40.10">
    <property type="entry name" value="Zinc/RING finger domain, C3HC4 (zinc finger)"/>
    <property type="match status" value="1"/>
</dbReference>
<dbReference type="OrthoDB" id="5817083at2759"/>
<evidence type="ECO:0000259" key="15">
    <source>
        <dbReference type="PROSITE" id="PS50089"/>
    </source>
</evidence>
<comment type="subcellular location">
    <subcellularLocation>
        <location evidence="1">Membrane</location>
        <topology evidence="1">Multi-pass membrane protein</topology>
    </subcellularLocation>
</comment>
<dbReference type="PROSITE" id="PS51292">
    <property type="entry name" value="ZF_RING_CH"/>
    <property type="match status" value="1"/>
</dbReference>
<evidence type="ECO:0000256" key="7">
    <source>
        <dbReference type="ARBA" id="ARBA00023136"/>
    </source>
</evidence>
<dbReference type="Pfam" id="PF12906">
    <property type="entry name" value="RINGv"/>
    <property type="match status" value="1"/>
</dbReference>
<dbReference type="InterPro" id="IPR011016">
    <property type="entry name" value="Znf_RING-CH"/>
</dbReference>
<evidence type="ECO:0000256" key="11">
    <source>
        <dbReference type="ARBA" id="ARBA00043231"/>
    </source>
</evidence>
<dbReference type="OMA" id="KRYCWVC"/>
<dbReference type="SUPFAM" id="SSF57850">
    <property type="entry name" value="RING/U-box"/>
    <property type="match status" value="1"/>
</dbReference>
<feature type="region of interest" description="Disordered" evidence="13">
    <location>
        <begin position="339"/>
        <end position="391"/>
    </location>
</feature>
<feature type="domain" description="RING-CH-type" evidence="16">
    <location>
        <begin position="71"/>
        <end position="140"/>
    </location>
</feature>
<evidence type="ECO:0000256" key="10">
    <source>
        <dbReference type="ARBA" id="ARBA00043185"/>
    </source>
</evidence>
<dbReference type="GO" id="GO:0016020">
    <property type="term" value="C:membrane"/>
    <property type="evidence" value="ECO:0007669"/>
    <property type="project" value="UniProtKB-SubCell"/>
</dbReference>
<dbReference type="RefSeq" id="XP_024080334.1">
    <property type="nucleotide sequence ID" value="XM_024224566.1"/>
</dbReference>
<evidence type="ECO:0000313" key="17">
    <source>
        <dbReference type="EnsemblMetazoa" id="XP_024080334.1"/>
    </source>
</evidence>
<feature type="compositionally biased region" description="Low complexity" evidence="13">
    <location>
        <begin position="11"/>
        <end position="29"/>
    </location>
</feature>
<evidence type="ECO:0000313" key="18">
    <source>
        <dbReference type="Proteomes" id="UP000494040"/>
    </source>
</evidence>
<evidence type="ECO:0000256" key="3">
    <source>
        <dbReference type="ARBA" id="ARBA00022723"/>
    </source>
</evidence>
<feature type="transmembrane region" description="Helical" evidence="14">
    <location>
        <begin position="273"/>
        <end position="292"/>
    </location>
</feature>
<dbReference type="SMART" id="SM00744">
    <property type="entry name" value="RINGv"/>
    <property type="match status" value="1"/>
</dbReference>
<dbReference type="EnsemblMetazoa" id="XM_024224566.1">
    <property type="protein sequence ID" value="XP_024080334.1"/>
    <property type="gene ID" value="LOC106672886"/>
</dbReference>
<proteinExistence type="predicted"/>
<keyword evidence="6 14" id="KW-1133">Transmembrane helix</keyword>
<feature type="transmembrane region" description="Helical" evidence="14">
    <location>
        <begin position="161"/>
        <end position="184"/>
    </location>
</feature>
<dbReference type="InterPro" id="IPR013083">
    <property type="entry name" value="Znf_RING/FYVE/PHD"/>
</dbReference>
<evidence type="ECO:0000256" key="6">
    <source>
        <dbReference type="ARBA" id="ARBA00022989"/>
    </source>
</evidence>
<sequence length="391" mass="42893">MSETPRDARSSRGASPTRSTRPRSISRPSQAQDGASSRHESRHEPVDQPHNNDDRILMLPVEGEGPADRLSTASNSKHCWICFATEEDDQNAIWTQPCNCRGTTKWVHQACLQQWVDEKQKDSRDKKVACPQCKTEYLIYFPKANSLVVILDRADALIYRMCPFIAAGILVGSLYWTAVTYGAVTVMQVAGQAEATQLMERMEPAVLLTALPTIPISLIVLKMFHWEDSLLLFLRKTSPSLPILNYLLPAPVRNESGAITENPVTDGMSCTRVFTGALLLPTIATICGNTFFQHIQSGLQRSIVGGIAFIAVKGIIKMYHKQQVYKRLSKRKILDYTEENIRRTQGGPNSGRSQPSMGNLVATSAGGGVTSGPPPGNQASVPGLDNTASQQ</sequence>
<dbReference type="CDD" id="cd16701">
    <property type="entry name" value="RING_CH-C4HC3_MARCH5"/>
    <property type="match status" value="1"/>
</dbReference>
<keyword evidence="5" id="KW-0862">Zinc</keyword>
<dbReference type="PROSITE" id="PS50089">
    <property type="entry name" value="ZF_RING_2"/>
    <property type="match status" value="1"/>
</dbReference>
<evidence type="ECO:0000259" key="16">
    <source>
        <dbReference type="PROSITE" id="PS51292"/>
    </source>
</evidence>
<feature type="compositionally biased region" description="Basic and acidic residues" evidence="13">
    <location>
        <begin position="36"/>
        <end position="54"/>
    </location>
</feature>
<dbReference type="GO" id="GO:0008270">
    <property type="term" value="F:zinc ion binding"/>
    <property type="evidence" value="ECO:0007669"/>
    <property type="project" value="UniProtKB-KW"/>
</dbReference>
<evidence type="ECO:0000256" key="2">
    <source>
        <dbReference type="ARBA" id="ARBA00022692"/>
    </source>
</evidence>
<dbReference type="PANTHER" id="PTHR46283">
    <property type="entry name" value="E3 UBIQUITIN-PROTEIN LIGASE MARCH5"/>
    <property type="match status" value="1"/>
</dbReference>
<keyword evidence="18" id="KW-1185">Reference proteome</keyword>
<evidence type="ECO:0000256" key="5">
    <source>
        <dbReference type="ARBA" id="ARBA00022833"/>
    </source>
</evidence>
<accession>A0A8I6SE62</accession>
<dbReference type="GeneID" id="106672886"/>
<feature type="compositionally biased region" description="Basic and acidic residues" evidence="13">
    <location>
        <begin position="1"/>
        <end position="10"/>
    </location>
</feature>
<evidence type="ECO:0000256" key="8">
    <source>
        <dbReference type="ARBA" id="ARBA00040151"/>
    </source>
</evidence>
<dbReference type="InterPro" id="IPR001841">
    <property type="entry name" value="Znf_RING"/>
</dbReference>
<evidence type="ECO:0000256" key="1">
    <source>
        <dbReference type="ARBA" id="ARBA00004141"/>
    </source>
</evidence>
<name>A0A8I6SE62_CIMLE</name>
<evidence type="ECO:0000256" key="12">
    <source>
        <dbReference type="PROSITE-ProRule" id="PRU00175"/>
    </source>
</evidence>
<keyword evidence="2 14" id="KW-0812">Transmembrane</keyword>
<feature type="domain" description="RING-type" evidence="15">
    <location>
        <begin position="79"/>
        <end position="134"/>
    </location>
</feature>
<feature type="transmembrane region" description="Helical" evidence="14">
    <location>
        <begin position="298"/>
        <end position="316"/>
    </location>
</feature>
<feature type="transmembrane region" description="Helical" evidence="14">
    <location>
        <begin position="204"/>
        <end position="226"/>
    </location>
</feature>
<reference evidence="17" key="1">
    <citation type="submission" date="2022-01" db="UniProtKB">
        <authorList>
            <consortium name="EnsemblMetazoa"/>
        </authorList>
    </citation>
    <scope>IDENTIFICATION</scope>
</reference>
<feature type="region of interest" description="Disordered" evidence="13">
    <location>
        <begin position="1"/>
        <end position="54"/>
    </location>
</feature>
<feature type="compositionally biased region" description="Polar residues" evidence="13">
    <location>
        <begin position="346"/>
        <end position="357"/>
    </location>
</feature>
<keyword evidence="3" id="KW-0479">Metal-binding</keyword>